<protein>
    <submittedName>
        <fullName evidence="2">Uncharacterized protein</fullName>
    </submittedName>
</protein>
<dbReference type="PATRIC" id="fig|1299334.3.peg.4572"/>
<gene>
    <name evidence="2" type="ORF">I553_6408</name>
</gene>
<proteinExistence type="predicted"/>
<evidence type="ECO:0000256" key="1">
    <source>
        <dbReference type="SAM" id="MobiDB-lite"/>
    </source>
</evidence>
<evidence type="ECO:0000313" key="2">
    <source>
        <dbReference type="EMBL" id="EUA42548.1"/>
    </source>
</evidence>
<feature type="compositionally biased region" description="Polar residues" evidence="1">
    <location>
        <begin position="46"/>
        <end position="61"/>
    </location>
</feature>
<feature type="region of interest" description="Disordered" evidence="1">
    <location>
        <begin position="36"/>
        <end position="61"/>
    </location>
</feature>
<accession>X8BH23</accession>
<reference evidence="2" key="1">
    <citation type="submission" date="2014-01" db="EMBL/GenBank/DDBJ databases">
        <authorList>
            <person name="Brown-Elliot B."/>
            <person name="Wallace R."/>
            <person name="Lenaerts A."/>
            <person name="Ordway D."/>
            <person name="DeGroote M.A."/>
            <person name="Parker T."/>
            <person name="Sizemore C."/>
            <person name="Tallon L.J."/>
            <person name="Sadzewicz L.K."/>
            <person name="Sengamalay N."/>
            <person name="Fraser C.M."/>
            <person name="Hine E."/>
            <person name="Shefchek K.A."/>
            <person name="Das S.P."/>
            <person name="Tettelin H."/>
        </authorList>
    </citation>
    <scope>NUCLEOTIDE SEQUENCE [LARGE SCALE GENOMIC DNA]</scope>
    <source>
        <strain evidence="2">4042</strain>
    </source>
</reference>
<sequence>MSQLDGNPDPSRHLRQEGIQPLVVAALLGMQLHQQDPVPIAESRQQRSNRSIQGSGAVSRR</sequence>
<dbReference type="EMBL" id="JAOB01000042">
    <property type="protein sequence ID" value="EUA42548.1"/>
    <property type="molecule type" value="Genomic_DNA"/>
</dbReference>
<organism evidence="2">
    <name type="scientific">Mycobacterium xenopi 4042</name>
    <dbReference type="NCBI Taxonomy" id="1299334"/>
    <lineage>
        <taxon>Bacteria</taxon>
        <taxon>Bacillati</taxon>
        <taxon>Actinomycetota</taxon>
        <taxon>Actinomycetes</taxon>
        <taxon>Mycobacteriales</taxon>
        <taxon>Mycobacteriaceae</taxon>
        <taxon>Mycobacterium</taxon>
    </lineage>
</organism>
<name>X8BH23_MYCXE</name>
<dbReference type="AlphaFoldDB" id="X8BH23"/>
<comment type="caution">
    <text evidence="2">The sequence shown here is derived from an EMBL/GenBank/DDBJ whole genome shotgun (WGS) entry which is preliminary data.</text>
</comment>